<dbReference type="KEGG" id="erx:ATZ35_14560"/>
<keyword evidence="4" id="KW-0056">Arginine metabolism</keyword>
<dbReference type="FunFam" id="3.40.1160.10:FF:000007">
    <property type="entry name" value="Carbamate kinase"/>
    <property type="match status" value="1"/>
</dbReference>
<dbReference type="GO" id="GO:0019546">
    <property type="term" value="P:L-arginine deiminase pathway"/>
    <property type="evidence" value="ECO:0007669"/>
    <property type="project" value="TreeGrafter"/>
</dbReference>
<dbReference type="PRINTS" id="PR01469">
    <property type="entry name" value="CARBMTKINASE"/>
</dbReference>
<reference evidence="12" key="1">
    <citation type="submission" date="2015-12" db="EMBL/GenBank/DDBJ databases">
        <authorList>
            <person name="Lauer A."/>
            <person name="Humrighouse B."/>
            <person name="Loparev V."/>
            <person name="Shewmaker P.L."/>
            <person name="Whitney A.M."/>
            <person name="McLaughlin R.W."/>
        </authorList>
    </citation>
    <scope>NUCLEOTIDE SEQUENCE [LARGE SCALE GENOMIC DNA]</scope>
    <source>
        <strain evidence="12">LMG 26678</strain>
    </source>
</reference>
<evidence type="ECO:0000256" key="9">
    <source>
        <dbReference type="PIRNR" id="PIRNR000723"/>
    </source>
</evidence>
<evidence type="ECO:0000256" key="6">
    <source>
        <dbReference type="ARBA" id="ARBA00022777"/>
    </source>
</evidence>
<dbReference type="CDD" id="cd04235">
    <property type="entry name" value="AAK_CK"/>
    <property type="match status" value="1"/>
</dbReference>
<evidence type="ECO:0000256" key="2">
    <source>
        <dbReference type="ARBA" id="ARBA00011066"/>
    </source>
</evidence>
<evidence type="ECO:0000256" key="1">
    <source>
        <dbReference type="ARBA" id="ARBA00005118"/>
    </source>
</evidence>
<protein>
    <recommendedName>
        <fullName evidence="3 8">Carbamate kinase</fullName>
    </recommendedName>
</protein>
<feature type="domain" description="Aspartate/glutamate/uridylate kinase" evidence="10">
    <location>
        <begin position="5"/>
        <end position="284"/>
    </location>
</feature>
<dbReference type="Gene3D" id="3.40.1160.10">
    <property type="entry name" value="Acetylglutamate kinase-like"/>
    <property type="match status" value="1"/>
</dbReference>
<comment type="catalytic activity">
    <reaction evidence="7">
        <text>hydrogencarbonate + NH4(+) + ATP = carbamoyl phosphate + ADP + H2O + H(+)</text>
        <dbReference type="Rhea" id="RHEA:10152"/>
        <dbReference type="ChEBI" id="CHEBI:15377"/>
        <dbReference type="ChEBI" id="CHEBI:15378"/>
        <dbReference type="ChEBI" id="CHEBI:17544"/>
        <dbReference type="ChEBI" id="CHEBI:28938"/>
        <dbReference type="ChEBI" id="CHEBI:30616"/>
        <dbReference type="ChEBI" id="CHEBI:58228"/>
        <dbReference type="ChEBI" id="CHEBI:456216"/>
        <dbReference type="EC" id="2.7.2.2"/>
    </reaction>
</comment>
<dbReference type="NCBIfam" id="TIGR00746">
    <property type="entry name" value="arcC"/>
    <property type="match status" value="1"/>
</dbReference>
<gene>
    <name evidence="11" type="ORF">ATZ35_14560</name>
</gene>
<dbReference type="GO" id="GO:0008804">
    <property type="term" value="F:carbamate kinase activity"/>
    <property type="evidence" value="ECO:0007669"/>
    <property type="project" value="UniProtKB-UniRule"/>
</dbReference>
<dbReference type="GO" id="GO:0005829">
    <property type="term" value="C:cytosol"/>
    <property type="evidence" value="ECO:0007669"/>
    <property type="project" value="TreeGrafter"/>
</dbReference>
<evidence type="ECO:0000313" key="11">
    <source>
        <dbReference type="EMBL" id="ALS38321.1"/>
    </source>
</evidence>
<evidence type="ECO:0000256" key="4">
    <source>
        <dbReference type="ARBA" id="ARBA00022503"/>
    </source>
</evidence>
<dbReference type="EMBL" id="CP013655">
    <property type="protein sequence ID" value="ALS38321.1"/>
    <property type="molecule type" value="Genomic_DNA"/>
</dbReference>
<sequence>MKKPTIVIALGGNAILSTDASSTAQQKALLYTAKQLVKLIQKGYQIVISHGNGPQVGNLLIQQQVADSKENPAMPLDTCVAMTQGSIGYWLENALLKELEAAGLKKEVATLITQAVVSENDPAFQNSTKPIGPFLTEEAAQKIMNETNTLYKEDAGRGWRKVVPSPKPLSIQEHQIIKTLIANEIITICGGGGGIPVVGKELTGVEAVIDKDFSSEKIAELTDADLFVILTGVENVAINFGKKDEQQLKKVTVKELENYIKQGQFEPGSMLPKVEAAIQYVKAKPLNKAVITSLEKLSEFGEQEVGTEIVFE</sequence>
<evidence type="ECO:0000256" key="5">
    <source>
        <dbReference type="ARBA" id="ARBA00022679"/>
    </source>
</evidence>
<accession>A0A0U2XI78</accession>
<proteinExistence type="inferred from homology"/>
<dbReference type="Proteomes" id="UP000067523">
    <property type="component" value="Chromosome"/>
</dbReference>
<evidence type="ECO:0000256" key="8">
    <source>
        <dbReference type="NCBIfam" id="TIGR00746"/>
    </source>
</evidence>
<keyword evidence="12" id="KW-1185">Reference proteome</keyword>
<dbReference type="RefSeq" id="WP_208927887.1">
    <property type="nucleotide sequence ID" value="NZ_CP013655.1"/>
</dbReference>
<evidence type="ECO:0000259" key="10">
    <source>
        <dbReference type="Pfam" id="PF00696"/>
    </source>
</evidence>
<keyword evidence="5 9" id="KW-0808">Transferase</keyword>
<dbReference type="UniPathway" id="UPA00996">
    <property type="reaction ID" value="UER00366"/>
</dbReference>
<organism evidence="11 12">
    <name type="scientific">Enterococcus rotai</name>
    <dbReference type="NCBI Taxonomy" id="118060"/>
    <lineage>
        <taxon>Bacteria</taxon>
        <taxon>Bacillati</taxon>
        <taxon>Bacillota</taxon>
        <taxon>Bacilli</taxon>
        <taxon>Lactobacillales</taxon>
        <taxon>Enterococcaceae</taxon>
        <taxon>Enterococcus</taxon>
    </lineage>
</organism>
<evidence type="ECO:0000256" key="7">
    <source>
        <dbReference type="ARBA" id="ARBA00048467"/>
    </source>
</evidence>
<comment type="pathway">
    <text evidence="1">Metabolic intermediate metabolism; carbamoyl phosphate degradation; CO(2) and NH(3) from carbamoyl phosphate: step 1/1.</text>
</comment>
<dbReference type="STRING" id="118060.ATZ35_14560"/>
<dbReference type="Pfam" id="PF00696">
    <property type="entry name" value="AA_kinase"/>
    <property type="match status" value="1"/>
</dbReference>
<comment type="similarity">
    <text evidence="2 9">Belongs to the carbamate kinase family.</text>
</comment>
<dbReference type="InterPro" id="IPR036393">
    <property type="entry name" value="AceGlu_kinase-like_sf"/>
</dbReference>
<dbReference type="InterPro" id="IPR003964">
    <property type="entry name" value="Carb_kinase"/>
</dbReference>
<dbReference type="PANTHER" id="PTHR30409:SF1">
    <property type="entry name" value="CARBAMATE KINASE-RELATED"/>
    <property type="match status" value="1"/>
</dbReference>
<dbReference type="InterPro" id="IPR001048">
    <property type="entry name" value="Asp/Glu/Uridylate_kinase"/>
</dbReference>
<dbReference type="SUPFAM" id="SSF53633">
    <property type="entry name" value="Carbamate kinase-like"/>
    <property type="match status" value="1"/>
</dbReference>
<dbReference type="PANTHER" id="PTHR30409">
    <property type="entry name" value="CARBAMATE KINASE"/>
    <property type="match status" value="1"/>
</dbReference>
<evidence type="ECO:0000256" key="3">
    <source>
        <dbReference type="ARBA" id="ARBA00013070"/>
    </source>
</evidence>
<name>A0A0U2XI78_9ENTE</name>
<keyword evidence="6 9" id="KW-0418">Kinase</keyword>
<dbReference type="NCBIfam" id="NF009007">
    <property type="entry name" value="PRK12352.1"/>
    <property type="match status" value="1"/>
</dbReference>
<dbReference type="AlphaFoldDB" id="A0A0U2XI78"/>
<evidence type="ECO:0000313" key="12">
    <source>
        <dbReference type="Proteomes" id="UP000067523"/>
    </source>
</evidence>
<dbReference type="PIRSF" id="PIRSF000723">
    <property type="entry name" value="Carbamate_kin"/>
    <property type="match status" value="1"/>
</dbReference>